<keyword evidence="1" id="KW-0812">Transmembrane</keyword>
<evidence type="ECO:0000313" key="4">
    <source>
        <dbReference type="Proteomes" id="UP000198243"/>
    </source>
</evidence>
<dbReference type="AlphaFoldDB" id="A0A1C4VLK9"/>
<name>A0A1C4VLK9_9ACTN</name>
<accession>A0A1C4VLK9</accession>
<keyword evidence="1" id="KW-0472">Membrane</keyword>
<dbReference type="Proteomes" id="UP000198243">
    <property type="component" value="Chromosome I"/>
</dbReference>
<feature type="transmembrane region" description="Helical" evidence="1">
    <location>
        <begin position="108"/>
        <end position="135"/>
    </location>
</feature>
<protein>
    <recommendedName>
        <fullName evidence="2">Outer membrane channel protein CpnT-like N-terminal domain-containing protein</fullName>
    </recommendedName>
</protein>
<dbReference type="Pfam" id="PF25547">
    <property type="entry name" value="WXG100_2"/>
    <property type="match status" value="1"/>
</dbReference>
<reference evidence="4" key="1">
    <citation type="submission" date="2016-06" db="EMBL/GenBank/DDBJ databases">
        <authorList>
            <person name="Varghese N."/>
            <person name="Submissions Spin"/>
        </authorList>
    </citation>
    <scope>NUCLEOTIDE SEQUENCE [LARGE SCALE GENOMIC DNA]</scope>
    <source>
        <strain evidence="4">DSM 44875</strain>
    </source>
</reference>
<sequence>MTIPGELASLLAMIGYDWPEGDEAKLFELGQVWLDFATTVEQMGRKADELAAEVTGANRGEVVAAFSAYWSGGEGPGGVLAGNTTATTVLGAGYVVVAAVVLALKVQIIVQLIILAIQIAQAVATAVATFGASLLEIPIFKMITSLIVDQLIDMALQAILGG</sequence>
<gene>
    <name evidence="3" type="ORF">GA0070607_2316</name>
</gene>
<proteinExistence type="predicted"/>
<feature type="domain" description="Outer membrane channel protein CpnT-like N-terminal" evidence="2">
    <location>
        <begin position="13"/>
        <end position="135"/>
    </location>
</feature>
<organism evidence="3 4">
    <name type="scientific">Micromonospora coriariae</name>
    <dbReference type="NCBI Taxonomy" id="285665"/>
    <lineage>
        <taxon>Bacteria</taxon>
        <taxon>Bacillati</taxon>
        <taxon>Actinomycetota</taxon>
        <taxon>Actinomycetes</taxon>
        <taxon>Micromonosporales</taxon>
        <taxon>Micromonosporaceae</taxon>
        <taxon>Micromonospora</taxon>
    </lineage>
</organism>
<dbReference type="EMBL" id="LT607412">
    <property type="protein sequence ID" value="SCE84830.1"/>
    <property type="molecule type" value="Genomic_DNA"/>
</dbReference>
<keyword evidence="1" id="KW-1133">Transmembrane helix</keyword>
<evidence type="ECO:0000313" key="3">
    <source>
        <dbReference type="EMBL" id="SCE84830.1"/>
    </source>
</evidence>
<evidence type="ECO:0000256" key="1">
    <source>
        <dbReference type="SAM" id="Phobius"/>
    </source>
</evidence>
<evidence type="ECO:0000259" key="2">
    <source>
        <dbReference type="Pfam" id="PF25547"/>
    </source>
</evidence>
<dbReference type="InterPro" id="IPR057746">
    <property type="entry name" value="CpnT-like_N"/>
</dbReference>
<dbReference type="RefSeq" id="WP_231930963.1">
    <property type="nucleotide sequence ID" value="NZ_LT607412.1"/>
</dbReference>
<feature type="transmembrane region" description="Helical" evidence="1">
    <location>
        <begin position="79"/>
        <end position="102"/>
    </location>
</feature>
<keyword evidence="4" id="KW-1185">Reference proteome</keyword>